<proteinExistence type="predicted"/>
<gene>
    <name evidence="1" type="ORF">GCM10007362_35530</name>
</gene>
<evidence type="ECO:0000313" key="1">
    <source>
        <dbReference type="EMBL" id="GGH83141.1"/>
    </source>
</evidence>
<name>A0ABQ1ZZD3_9BACL</name>
<keyword evidence="2" id="KW-1185">Reference proteome</keyword>
<evidence type="ECO:0000313" key="2">
    <source>
        <dbReference type="Proteomes" id="UP000605427"/>
    </source>
</evidence>
<protein>
    <submittedName>
        <fullName evidence="1">Uncharacterized protein</fullName>
    </submittedName>
</protein>
<accession>A0ABQ1ZZD3</accession>
<comment type="caution">
    <text evidence="1">The sequence shown here is derived from an EMBL/GenBank/DDBJ whole genome shotgun (WGS) entry which is preliminary data.</text>
</comment>
<dbReference type="Proteomes" id="UP000605427">
    <property type="component" value="Unassembled WGS sequence"/>
</dbReference>
<reference evidence="2" key="1">
    <citation type="journal article" date="2019" name="Int. J. Syst. Evol. Microbiol.">
        <title>The Global Catalogue of Microorganisms (GCM) 10K type strain sequencing project: providing services to taxonomists for standard genome sequencing and annotation.</title>
        <authorList>
            <consortium name="The Broad Institute Genomics Platform"/>
            <consortium name="The Broad Institute Genome Sequencing Center for Infectious Disease"/>
            <person name="Wu L."/>
            <person name="Ma J."/>
        </authorList>
    </citation>
    <scope>NUCLEOTIDE SEQUENCE [LARGE SCALE GENOMIC DNA]</scope>
    <source>
        <strain evidence="2">CCM 8702</strain>
    </source>
</reference>
<organism evidence="1 2">
    <name type="scientific">Saccharibacillus endophyticus</name>
    <dbReference type="NCBI Taxonomy" id="2060666"/>
    <lineage>
        <taxon>Bacteria</taxon>
        <taxon>Bacillati</taxon>
        <taxon>Bacillota</taxon>
        <taxon>Bacilli</taxon>
        <taxon>Bacillales</taxon>
        <taxon>Paenibacillaceae</taxon>
        <taxon>Saccharibacillus</taxon>
    </lineage>
</organism>
<dbReference type="RefSeq" id="WP_172245946.1">
    <property type="nucleotide sequence ID" value="NZ_BMDD01000004.1"/>
</dbReference>
<dbReference type="EMBL" id="BMDD01000004">
    <property type="protein sequence ID" value="GGH83141.1"/>
    <property type="molecule type" value="Genomic_DNA"/>
</dbReference>
<sequence length="75" mass="8321">MTQAKETDEIVVASAKSGTFLSLNPKDLSVKHELDMSGISTVKSTYAFLYERGGELYVHAIDDNVNETILHYSLK</sequence>